<evidence type="ECO:0000313" key="2">
    <source>
        <dbReference type="Proteomes" id="UP000092993"/>
    </source>
</evidence>
<dbReference type="EMBL" id="LUGG01000010">
    <property type="protein sequence ID" value="OBZ71812.1"/>
    <property type="molecule type" value="Genomic_DNA"/>
</dbReference>
<gene>
    <name evidence="1" type="ORF">A0H81_08237</name>
</gene>
<comment type="caution">
    <text evidence="1">The sequence shown here is derived from an EMBL/GenBank/DDBJ whole genome shotgun (WGS) entry which is preliminary data.</text>
</comment>
<dbReference type="OMA" id="PRYRRGW"/>
<dbReference type="OrthoDB" id="2795455at2759"/>
<name>A0A1C7M4Q6_GRIFR</name>
<dbReference type="Proteomes" id="UP000092993">
    <property type="component" value="Unassembled WGS sequence"/>
</dbReference>
<reference evidence="1 2" key="1">
    <citation type="submission" date="2016-03" db="EMBL/GenBank/DDBJ databases">
        <title>Whole genome sequencing of Grifola frondosa 9006-11.</title>
        <authorList>
            <person name="Min B."/>
            <person name="Park H."/>
            <person name="Kim J.-G."/>
            <person name="Cho H."/>
            <person name="Oh Y.-L."/>
            <person name="Kong W.-S."/>
            <person name="Choi I.-G."/>
        </authorList>
    </citation>
    <scope>NUCLEOTIDE SEQUENCE [LARGE SCALE GENOMIC DNA]</scope>
    <source>
        <strain evidence="1 2">9006-11</strain>
    </source>
</reference>
<evidence type="ECO:0000313" key="1">
    <source>
        <dbReference type="EMBL" id="OBZ71812.1"/>
    </source>
</evidence>
<protein>
    <submittedName>
        <fullName evidence="1">Uncharacterized protein</fullName>
    </submittedName>
</protein>
<dbReference type="STRING" id="5627.A0A1C7M4Q6"/>
<keyword evidence="2" id="KW-1185">Reference proteome</keyword>
<dbReference type="AlphaFoldDB" id="A0A1C7M4Q6"/>
<proteinExistence type="predicted"/>
<accession>A0A1C7M4Q6</accession>
<sequence length="161" mass="19105">MNRFRNMSRDELHGTLGIIELRWRDRQQFLESQGYMLRPRYHPDWSPSWRRTGVKIREAEDSIVLWARHNVIDATRIADGKLVYIKQVKTGDEETRIASTLSSEPLCKDPRNHCVPILDVLQDPNDKAISFLVMPFLRYIDDPNLRSLKIFWIVENRSWRA</sequence>
<organism evidence="1 2">
    <name type="scientific">Grifola frondosa</name>
    <name type="common">Maitake</name>
    <name type="synonym">Polyporus frondosus</name>
    <dbReference type="NCBI Taxonomy" id="5627"/>
    <lineage>
        <taxon>Eukaryota</taxon>
        <taxon>Fungi</taxon>
        <taxon>Dikarya</taxon>
        <taxon>Basidiomycota</taxon>
        <taxon>Agaricomycotina</taxon>
        <taxon>Agaricomycetes</taxon>
        <taxon>Polyporales</taxon>
        <taxon>Grifolaceae</taxon>
        <taxon>Grifola</taxon>
    </lineage>
</organism>